<reference evidence="2 3" key="1">
    <citation type="submission" date="2019-07" db="EMBL/GenBank/DDBJ databases">
        <authorList>
            <person name="Jastrzebski P J."/>
            <person name="Paukszto L."/>
            <person name="Jastrzebski P J."/>
        </authorList>
    </citation>
    <scope>NUCLEOTIDE SEQUENCE [LARGE SCALE GENOMIC DNA]</scope>
    <source>
        <strain evidence="2 3">WMS-il1</strain>
    </source>
</reference>
<proteinExistence type="predicted"/>
<evidence type="ECO:0000313" key="2">
    <source>
        <dbReference type="EMBL" id="VUZ50271.1"/>
    </source>
</evidence>
<protein>
    <submittedName>
        <fullName evidence="2">Uncharacterized protein</fullName>
    </submittedName>
</protein>
<keyword evidence="3" id="KW-1185">Reference proteome</keyword>
<dbReference type="Proteomes" id="UP000321570">
    <property type="component" value="Unassembled WGS sequence"/>
</dbReference>
<dbReference type="AlphaFoldDB" id="A0A564YSM8"/>
<evidence type="ECO:0000256" key="1">
    <source>
        <dbReference type="SAM" id="MobiDB-lite"/>
    </source>
</evidence>
<feature type="region of interest" description="Disordered" evidence="1">
    <location>
        <begin position="38"/>
        <end position="58"/>
    </location>
</feature>
<dbReference type="EMBL" id="CABIJS010000355">
    <property type="protein sequence ID" value="VUZ50271.1"/>
    <property type="molecule type" value="Genomic_DNA"/>
</dbReference>
<name>A0A564YSM8_HYMDI</name>
<gene>
    <name evidence="2" type="ORF">WMSIL1_LOCUS9129</name>
</gene>
<accession>A0A564YSM8</accession>
<evidence type="ECO:0000313" key="3">
    <source>
        <dbReference type="Proteomes" id="UP000321570"/>
    </source>
</evidence>
<sequence>MVRSKQSVQGTARCNSKEQKLYVKRSCRELESKVGPLNMSVQTERTRKQRSSIDRGDPFPIRRISEAVTPMIPILLSSRLPYRRRRWQNCNENSHKECMSDLTYFKYSII</sequence>
<organism evidence="2 3">
    <name type="scientific">Hymenolepis diminuta</name>
    <name type="common">Rat tapeworm</name>
    <dbReference type="NCBI Taxonomy" id="6216"/>
    <lineage>
        <taxon>Eukaryota</taxon>
        <taxon>Metazoa</taxon>
        <taxon>Spiralia</taxon>
        <taxon>Lophotrochozoa</taxon>
        <taxon>Platyhelminthes</taxon>
        <taxon>Cestoda</taxon>
        <taxon>Eucestoda</taxon>
        <taxon>Cyclophyllidea</taxon>
        <taxon>Hymenolepididae</taxon>
        <taxon>Hymenolepis</taxon>
    </lineage>
</organism>